<name>A0ABR4K0T1_9EURO</name>
<evidence type="ECO:0000256" key="4">
    <source>
        <dbReference type="ARBA" id="ARBA00023125"/>
    </source>
</evidence>
<dbReference type="PANTHER" id="PTHR31845">
    <property type="entry name" value="FINGER DOMAIN PROTEIN, PUTATIVE-RELATED"/>
    <property type="match status" value="1"/>
</dbReference>
<evidence type="ECO:0000313" key="7">
    <source>
        <dbReference type="EMBL" id="KAL2844753.1"/>
    </source>
</evidence>
<dbReference type="EMBL" id="JBFXLU010000078">
    <property type="protein sequence ID" value="KAL2844753.1"/>
    <property type="molecule type" value="Genomic_DNA"/>
</dbReference>
<keyword evidence="5" id="KW-0804">Transcription</keyword>
<keyword evidence="3" id="KW-0805">Transcription regulation</keyword>
<evidence type="ECO:0000256" key="1">
    <source>
        <dbReference type="ARBA" id="ARBA00004123"/>
    </source>
</evidence>
<keyword evidence="4" id="KW-0238">DNA-binding</keyword>
<sequence length="633" mass="70626">MELESRIDSILSSAQLHDCAGEGVNSTSASFASIPVDSPSALSYKIQQHQVVNSVVKDIKSSIQSWLDDDLTPYLDKHATETIFRRYVTDMAPSLPVVVFPPGTTGSDIRKENPILFLSILDVASSGFCALEIERKIRKLIVQTYVHCMLRSEQYTLGLLQALIVSATWYRTIEPVEPGEQMDIYQISHTAANMALIMRLGESLNAKSWWRPMFPRTDKAKEPESTFHAESLEARRAWLGCHYICSNTSMSLQAPNVMRWTRTMDECLQVLENSPSALSSDKVLCAHIRLQHITEEFAMQLSAEETSSPVMTRATQRQVTHRASKQQLSEWYTNAISDTWDGSLEFSYHFSRLYISEVAHCTEISEGTSCESSPPMIAVEPQALTEFMDIIDNILRVFSSLDMAAIRALPAFYLIRIIYTFLILAKLHFAATKLPVKNALISVNRLQVSQRLDHVLQRFAGWGPLWPATKLTAVFLKMRASFQREEENGNQQRLQRADSCHTRWLFKHTSSHSQDASDTGSMVATDSQTCVPSLASTDVNTLPSWVEPLLATDVLTGLCSSNLNSGNTEDYFVLRDASGSSFDCGIPPTESHAGSGLGDILDIALDNTSDMHLDWSQFSNMNFDLPAPFSPGP</sequence>
<keyword evidence="6" id="KW-0539">Nucleus</keyword>
<comment type="caution">
    <text evidence="7">The sequence shown here is derived from an EMBL/GenBank/DDBJ whole genome shotgun (WGS) entry which is preliminary data.</text>
</comment>
<evidence type="ECO:0008006" key="9">
    <source>
        <dbReference type="Google" id="ProtNLM"/>
    </source>
</evidence>
<evidence type="ECO:0000256" key="5">
    <source>
        <dbReference type="ARBA" id="ARBA00023163"/>
    </source>
</evidence>
<dbReference type="InterPro" id="IPR051089">
    <property type="entry name" value="prtT"/>
</dbReference>
<accession>A0ABR4K0T1</accession>
<evidence type="ECO:0000313" key="8">
    <source>
        <dbReference type="Proteomes" id="UP001610446"/>
    </source>
</evidence>
<evidence type="ECO:0000256" key="3">
    <source>
        <dbReference type="ARBA" id="ARBA00023015"/>
    </source>
</evidence>
<evidence type="ECO:0000256" key="6">
    <source>
        <dbReference type="ARBA" id="ARBA00023242"/>
    </source>
</evidence>
<reference evidence="7 8" key="1">
    <citation type="submission" date="2024-07" db="EMBL/GenBank/DDBJ databases">
        <title>Section-level genome sequencing and comparative genomics of Aspergillus sections Usti and Cavernicolus.</title>
        <authorList>
            <consortium name="Lawrence Berkeley National Laboratory"/>
            <person name="Nybo J.L."/>
            <person name="Vesth T.C."/>
            <person name="Theobald S."/>
            <person name="Frisvad J.C."/>
            <person name="Larsen T.O."/>
            <person name="Kjaerboelling I."/>
            <person name="Rothschild-Mancinelli K."/>
            <person name="Lyhne E.K."/>
            <person name="Kogle M.E."/>
            <person name="Barry K."/>
            <person name="Clum A."/>
            <person name="Na H."/>
            <person name="Ledsgaard L."/>
            <person name="Lin J."/>
            <person name="Lipzen A."/>
            <person name="Kuo A."/>
            <person name="Riley R."/>
            <person name="Mondo S."/>
            <person name="Labutti K."/>
            <person name="Haridas S."/>
            <person name="Pangalinan J."/>
            <person name="Salamov A.A."/>
            <person name="Simmons B.A."/>
            <person name="Magnuson J.K."/>
            <person name="Chen J."/>
            <person name="Drula E."/>
            <person name="Henrissat B."/>
            <person name="Wiebenga A."/>
            <person name="Lubbers R.J."/>
            <person name="Gomes A.C."/>
            <person name="Makela M.R."/>
            <person name="Stajich J."/>
            <person name="Grigoriev I.V."/>
            <person name="Mortensen U.H."/>
            <person name="De Vries R.P."/>
            <person name="Baker S.E."/>
            <person name="Andersen M.R."/>
        </authorList>
    </citation>
    <scope>NUCLEOTIDE SEQUENCE [LARGE SCALE GENOMIC DNA]</scope>
    <source>
        <strain evidence="7 8">CBS 123904</strain>
    </source>
</reference>
<protein>
    <recommendedName>
        <fullName evidence="9">Transcription factor domain-containing protein</fullName>
    </recommendedName>
</protein>
<dbReference type="PANTHER" id="PTHR31845:SF39">
    <property type="entry name" value="TRANSCRIPTION FACTOR PBCR-RELATED"/>
    <property type="match status" value="1"/>
</dbReference>
<dbReference type="Proteomes" id="UP001610446">
    <property type="component" value="Unassembled WGS sequence"/>
</dbReference>
<evidence type="ECO:0000256" key="2">
    <source>
        <dbReference type="ARBA" id="ARBA00022833"/>
    </source>
</evidence>
<keyword evidence="8" id="KW-1185">Reference proteome</keyword>
<comment type="subcellular location">
    <subcellularLocation>
        <location evidence="1">Nucleus</location>
    </subcellularLocation>
</comment>
<keyword evidence="2" id="KW-0862">Zinc</keyword>
<proteinExistence type="predicted"/>
<gene>
    <name evidence="7" type="ORF">BJY01DRAFT_248033</name>
</gene>
<organism evidence="7 8">
    <name type="scientific">Aspergillus pseudoustus</name>
    <dbReference type="NCBI Taxonomy" id="1810923"/>
    <lineage>
        <taxon>Eukaryota</taxon>
        <taxon>Fungi</taxon>
        <taxon>Dikarya</taxon>
        <taxon>Ascomycota</taxon>
        <taxon>Pezizomycotina</taxon>
        <taxon>Eurotiomycetes</taxon>
        <taxon>Eurotiomycetidae</taxon>
        <taxon>Eurotiales</taxon>
        <taxon>Aspergillaceae</taxon>
        <taxon>Aspergillus</taxon>
        <taxon>Aspergillus subgen. Nidulantes</taxon>
    </lineage>
</organism>